<accession>A0ACC0GVU9</accession>
<gene>
    <name evidence="1" type="ORF">LOK49_LG08G02172</name>
</gene>
<reference evidence="1 2" key="1">
    <citation type="journal article" date="2022" name="Plant J.">
        <title>Chromosome-level genome of Camellia lanceoleosa provides a valuable resource for understanding genome evolution and self-incompatibility.</title>
        <authorList>
            <person name="Gong W."/>
            <person name="Xiao S."/>
            <person name="Wang L."/>
            <person name="Liao Z."/>
            <person name="Chang Y."/>
            <person name="Mo W."/>
            <person name="Hu G."/>
            <person name="Li W."/>
            <person name="Zhao G."/>
            <person name="Zhu H."/>
            <person name="Hu X."/>
            <person name="Ji K."/>
            <person name="Xiang X."/>
            <person name="Song Q."/>
            <person name="Yuan D."/>
            <person name="Jin S."/>
            <person name="Zhang L."/>
        </authorList>
    </citation>
    <scope>NUCLEOTIDE SEQUENCE [LARGE SCALE GENOMIC DNA]</scope>
    <source>
        <strain evidence="1">SQ_2022a</strain>
    </source>
</reference>
<evidence type="ECO:0000313" key="2">
    <source>
        <dbReference type="Proteomes" id="UP001060215"/>
    </source>
</evidence>
<comment type="caution">
    <text evidence="1">The sequence shown here is derived from an EMBL/GenBank/DDBJ whole genome shotgun (WGS) entry which is preliminary data.</text>
</comment>
<evidence type="ECO:0000313" key="1">
    <source>
        <dbReference type="EMBL" id="KAI8004440.1"/>
    </source>
</evidence>
<dbReference type="EMBL" id="CM045766">
    <property type="protein sequence ID" value="KAI8004440.1"/>
    <property type="molecule type" value="Genomic_DNA"/>
</dbReference>
<keyword evidence="2" id="KW-1185">Reference proteome</keyword>
<name>A0ACC0GVU9_9ERIC</name>
<sequence>MEKEKLFLSEENTMLPTWNSSSSFGMEIQSNHLNCSSEQLPNCFFNPNWENNSMEQTDTFGSALSSMVSSCSRKRRRRRRCCAQRTHRQTRKHLQLRRRRGRNVAATLHWCQQQQ</sequence>
<organism evidence="1 2">
    <name type="scientific">Camellia lanceoleosa</name>
    <dbReference type="NCBI Taxonomy" id="1840588"/>
    <lineage>
        <taxon>Eukaryota</taxon>
        <taxon>Viridiplantae</taxon>
        <taxon>Streptophyta</taxon>
        <taxon>Embryophyta</taxon>
        <taxon>Tracheophyta</taxon>
        <taxon>Spermatophyta</taxon>
        <taxon>Magnoliopsida</taxon>
        <taxon>eudicotyledons</taxon>
        <taxon>Gunneridae</taxon>
        <taxon>Pentapetalae</taxon>
        <taxon>asterids</taxon>
        <taxon>Ericales</taxon>
        <taxon>Theaceae</taxon>
        <taxon>Camellia</taxon>
    </lineage>
</organism>
<dbReference type="Proteomes" id="UP001060215">
    <property type="component" value="Chromosome 9"/>
</dbReference>
<proteinExistence type="predicted"/>
<protein>
    <submittedName>
        <fullName evidence="1">Uncharacterized protein</fullName>
    </submittedName>
</protein>